<evidence type="ECO:0000259" key="5">
    <source>
        <dbReference type="PROSITE" id="PS50931"/>
    </source>
</evidence>
<dbReference type="Pfam" id="PF03466">
    <property type="entry name" value="LysR_substrate"/>
    <property type="match status" value="1"/>
</dbReference>
<dbReference type="OrthoDB" id="9789529at2"/>
<keyword evidence="7" id="KW-1185">Reference proteome</keyword>
<comment type="similarity">
    <text evidence="1">Belongs to the LysR transcriptional regulatory family.</text>
</comment>
<dbReference type="InterPro" id="IPR050176">
    <property type="entry name" value="LTTR"/>
</dbReference>
<dbReference type="SUPFAM" id="SSF46785">
    <property type="entry name" value="Winged helix' DNA-binding domain"/>
    <property type="match status" value="1"/>
</dbReference>
<name>A0A1H3UPW7_9ACTN</name>
<evidence type="ECO:0000256" key="2">
    <source>
        <dbReference type="ARBA" id="ARBA00023015"/>
    </source>
</evidence>
<dbReference type="Gene3D" id="3.40.190.10">
    <property type="entry name" value="Periplasmic binding protein-like II"/>
    <property type="match status" value="2"/>
</dbReference>
<dbReference type="InterPro" id="IPR005119">
    <property type="entry name" value="LysR_subst-bd"/>
</dbReference>
<dbReference type="AlphaFoldDB" id="A0A1H3UPW7"/>
<keyword evidence="4" id="KW-0804">Transcription</keyword>
<feature type="domain" description="HTH lysR-type" evidence="5">
    <location>
        <begin position="10"/>
        <end position="62"/>
    </location>
</feature>
<dbReference type="PANTHER" id="PTHR30579:SF7">
    <property type="entry name" value="HTH-TYPE TRANSCRIPTIONAL REGULATOR LRHA-RELATED"/>
    <property type="match status" value="1"/>
</dbReference>
<dbReference type="FunFam" id="1.10.10.10:FF:000001">
    <property type="entry name" value="LysR family transcriptional regulator"/>
    <property type="match status" value="1"/>
</dbReference>
<dbReference type="Proteomes" id="UP000199632">
    <property type="component" value="Unassembled WGS sequence"/>
</dbReference>
<keyword evidence="2" id="KW-0805">Transcription regulation</keyword>
<keyword evidence="3 6" id="KW-0238">DNA-binding</keyword>
<dbReference type="PRINTS" id="PR00039">
    <property type="entry name" value="HTHLYSR"/>
</dbReference>
<reference evidence="7" key="1">
    <citation type="submission" date="2016-10" db="EMBL/GenBank/DDBJ databases">
        <authorList>
            <person name="Varghese N."/>
            <person name="Submissions S."/>
        </authorList>
    </citation>
    <scope>NUCLEOTIDE SEQUENCE [LARGE SCALE GENOMIC DNA]</scope>
    <source>
        <strain evidence="7">DSM 44718</strain>
    </source>
</reference>
<sequence length="292" mass="30498">MSGNLGIVPLRSFVAVADCGGFQRAATSLHLTQGAVSQHVRRLEETLGRPLVERHGRGSRFTEDGEALLGHARRILHVHDEALREMGVEAEQTLVIGSTEHAAAQLLPELASALTGAITDYRIRFRIDRGAQLRGQLADGTVDLALLIGPAEEPDARTVGELELTWYSAPGWRRPPRGRPIPIAAFDAPCALRTRALETLAASGVAAEVGAEAAHLAGVQAAVRAGLGIGLMATLGQCPEGLVAREDLPAAPPLPLSLSPRRGLPARLAATTAASLTRLLAATPLLGGLAVA</sequence>
<dbReference type="GO" id="GO:0003700">
    <property type="term" value="F:DNA-binding transcription factor activity"/>
    <property type="evidence" value="ECO:0007669"/>
    <property type="project" value="InterPro"/>
</dbReference>
<evidence type="ECO:0000256" key="3">
    <source>
        <dbReference type="ARBA" id="ARBA00023125"/>
    </source>
</evidence>
<dbReference type="Gene3D" id="1.10.10.10">
    <property type="entry name" value="Winged helix-like DNA-binding domain superfamily/Winged helix DNA-binding domain"/>
    <property type="match status" value="1"/>
</dbReference>
<dbReference type="Pfam" id="PF00126">
    <property type="entry name" value="HTH_1"/>
    <property type="match status" value="1"/>
</dbReference>
<dbReference type="InterPro" id="IPR036390">
    <property type="entry name" value="WH_DNA-bd_sf"/>
</dbReference>
<dbReference type="SUPFAM" id="SSF53850">
    <property type="entry name" value="Periplasmic binding protein-like II"/>
    <property type="match status" value="1"/>
</dbReference>
<gene>
    <name evidence="6" type="ORF">SAMN05421684_7742</name>
</gene>
<dbReference type="PANTHER" id="PTHR30579">
    <property type="entry name" value="TRANSCRIPTIONAL REGULATOR"/>
    <property type="match status" value="1"/>
</dbReference>
<dbReference type="InterPro" id="IPR036388">
    <property type="entry name" value="WH-like_DNA-bd_sf"/>
</dbReference>
<accession>A0A1H3UPW7</accession>
<evidence type="ECO:0000313" key="6">
    <source>
        <dbReference type="EMBL" id="SDZ64387.1"/>
    </source>
</evidence>
<dbReference type="PROSITE" id="PS50931">
    <property type="entry name" value="HTH_LYSR"/>
    <property type="match status" value="1"/>
</dbReference>
<protein>
    <submittedName>
        <fullName evidence="6">DNA-binding transcriptional regulator, LysR family</fullName>
    </submittedName>
</protein>
<proteinExistence type="inferred from homology"/>
<dbReference type="EMBL" id="FNQB01000005">
    <property type="protein sequence ID" value="SDZ64387.1"/>
    <property type="molecule type" value="Genomic_DNA"/>
</dbReference>
<dbReference type="STRING" id="137265.SAMN05421684_7742"/>
<evidence type="ECO:0000313" key="7">
    <source>
        <dbReference type="Proteomes" id="UP000199632"/>
    </source>
</evidence>
<evidence type="ECO:0000256" key="4">
    <source>
        <dbReference type="ARBA" id="ARBA00023163"/>
    </source>
</evidence>
<dbReference type="RefSeq" id="WP_090803464.1">
    <property type="nucleotide sequence ID" value="NZ_BOND01000029.1"/>
</dbReference>
<dbReference type="GO" id="GO:0003677">
    <property type="term" value="F:DNA binding"/>
    <property type="evidence" value="ECO:0007669"/>
    <property type="project" value="UniProtKB-KW"/>
</dbReference>
<evidence type="ECO:0000256" key="1">
    <source>
        <dbReference type="ARBA" id="ARBA00009437"/>
    </source>
</evidence>
<organism evidence="6 7">
    <name type="scientific">Asanoa ishikariensis</name>
    <dbReference type="NCBI Taxonomy" id="137265"/>
    <lineage>
        <taxon>Bacteria</taxon>
        <taxon>Bacillati</taxon>
        <taxon>Actinomycetota</taxon>
        <taxon>Actinomycetes</taxon>
        <taxon>Micromonosporales</taxon>
        <taxon>Micromonosporaceae</taxon>
        <taxon>Asanoa</taxon>
    </lineage>
</organism>
<dbReference type="InterPro" id="IPR000847">
    <property type="entry name" value="LysR_HTH_N"/>
</dbReference>